<evidence type="ECO:0000313" key="1">
    <source>
        <dbReference type="EMBL" id="WAQ99854.1"/>
    </source>
</evidence>
<protein>
    <submittedName>
        <fullName evidence="1">Uncharacterized protein</fullName>
    </submittedName>
</protein>
<reference evidence="1" key="1">
    <citation type="submission" date="2022-11" db="EMBL/GenBank/DDBJ databases">
        <title>Centuries of genome instability and evolution in soft-shell clam transmissible cancer (bioRxiv).</title>
        <authorList>
            <person name="Hart S.F.M."/>
            <person name="Yonemitsu M.A."/>
            <person name="Giersch R.M."/>
            <person name="Beal B.F."/>
            <person name="Arriagada G."/>
            <person name="Davis B.W."/>
            <person name="Ostrander E.A."/>
            <person name="Goff S.P."/>
            <person name="Metzger M.J."/>
        </authorList>
    </citation>
    <scope>NUCLEOTIDE SEQUENCE</scope>
    <source>
        <strain evidence="1">MELC-2E11</strain>
        <tissue evidence="1">Siphon/mantle</tissue>
    </source>
</reference>
<dbReference type="Proteomes" id="UP001164746">
    <property type="component" value="Chromosome 3"/>
</dbReference>
<accession>A0ABY7DQ78</accession>
<sequence>MSVGQEEPAEYEFNSTLKGRVLVRVCMWTVWRVNATDSQSLVLVGKNEASLIEGKNTVNIRTNDRISVMEGIAPYFTNEHDEITVYLNTALDDDIYTLEFTDDDPQDISTLVVAMEANDYFDLKSKKVVLKNKLVNGSWSLQFEVKDRCGAIGKMTLDVRVNGFQPVEIVSLPSHVSMLATQLTRQMLHTLELKPKAGIFTCAIDSYMPERSTGNPFILQTESSKSTNGLFAEINKFAFSNIGYN</sequence>
<gene>
    <name evidence="1" type="ORF">MAR_024227</name>
</gene>
<dbReference type="EMBL" id="CP111014">
    <property type="protein sequence ID" value="WAQ99854.1"/>
    <property type="molecule type" value="Genomic_DNA"/>
</dbReference>
<evidence type="ECO:0000313" key="2">
    <source>
        <dbReference type="Proteomes" id="UP001164746"/>
    </source>
</evidence>
<organism evidence="1 2">
    <name type="scientific">Mya arenaria</name>
    <name type="common">Soft-shell clam</name>
    <dbReference type="NCBI Taxonomy" id="6604"/>
    <lineage>
        <taxon>Eukaryota</taxon>
        <taxon>Metazoa</taxon>
        <taxon>Spiralia</taxon>
        <taxon>Lophotrochozoa</taxon>
        <taxon>Mollusca</taxon>
        <taxon>Bivalvia</taxon>
        <taxon>Autobranchia</taxon>
        <taxon>Heteroconchia</taxon>
        <taxon>Euheterodonta</taxon>
        <taxon>Imparidentia</taxon>
        <taxon>Neoheterodontei</taxon>
        <taxon>Myida</taxon>
        <taxon>Myoidea</taxon>
        <taxon>Myidae</taxon>
        <taxon>Mya</taxon>
    </lineage>
</organism>
<keyword evidence="2" id="KW-1185">Reference proteome</keyword>
<name>A0ABY7DQ78_MYAAR</name>
<proteinExistence type="predicted"/>